<dbReference type="NCBIfam" id="TIGR00016">
    <property type="entry name" value="ackA"/>
    <property type="match status" value="1"/>
</dbReference>
<comment type="pathway">
    <text evidence="6">Metabolic intermediate biosynthesis; acetyl-CoA biosynthesis; acetyl-CoA from acetate: step 1/2.</text>
</comment>
<reference evidence="8 9" key="1">
    <citation type="submission" date="2024-06" db="EMBL/GenBank/DDBJ databases">
        <title>The Natural Products Discovery Center: Release of the First 8490 Sequenced Strains for Exploring Actinobacteria Biosynthetic Diversity.</title>
        <authorList>
            <person name="Kalkreuter E."/>
            <person name="Kautsar S.A."/>
            <person name="Yang D."/>
            <person name="Bader C.D."/>
            <person name="Teijaro C.N."/>
            <person name="Fluegel L."/>
            <person name="Davis C.M."/>
            <person name="Simpson J.R."/>
            <person name="Lauterbach L."/>
            <person name="Steele A.D."/>
            <person name="Gui C."/>
            <person name="Meng S."/>
            <person name="Li G."/>
            <person name="Viehrig K."/>
            <person name="Ye F."/>
            <person name="Su P."/>
            <person name="Kiefer A.F."/>
            <person name="Nichols A."/>
            <person name="Cepeda A.J."/>
            <person name="Yan W."/>
            <person name="Fan B."/>
            <person name="Jiang Y."/>
            <person name="Adhikari A."/>
            <person name="Zheng C.-J."/>
            <person name="Schuster L."/>
            <person name="Cowan T.M."/>
            <person name="Smanski M.J."/>
            <person name="Chevrette M.G."/>
            <person name="De Carvalho L.P.S."/>
            <person name="Shen B."/>
        </authorList>
    </citation>
    <scope>NUCLEOTIDE SEQUENCE [LARGE SCALE GENOMIC DNA]</scope>
    <source>
        <strain evidence="8 9">NPDC050403</strain>
    </source>
</reference>
<evidence type="ECO:0000256" key="3">
    <source>
        <dbReference type="ARBA" id="ARBA00022741"/>
    </source>
</evidence>
<comment type="similarity">
    <text evidence="1 6 7">Belongs to the acetokinase family.</text>
</comment>
<dbReference type="PANTHER" id="PTHR21060:SF15">
    <property type="entry name" value="ACETATE KINASE-RELATED"/>
    <property type="match status" value="1"/>
</dbReference>
<dbReference type="Gene3D" id="3.30.420.40">
    <property type="match status" value="2"/>
</dbReference>
<feature type="binding site" evidence="6">
    <location>
        <begin position="333"/>
        <end position="337"/>
    </location>
    <ligand>
        <name>ATP</name>
        <dbReference type="ChEBI" id="CHEBI:30616"/>
    </ligand>
</feature>
<dbReference type="HAMAP" id="MF_00020">
    <property type="entry name" value="Acetate_kinase"/>
    <property type="match status" value="1"/>
</dbReference>
<keyword evidence="6" id="KW-0460">Magnesium</keyword>
<evidence type="ECO:0000256" key="1">
    <source>
        <dbReference type="ARBA" id="ARBA00008748"/>
    </source>
</evidence>
<proteinExistence type="inferred from homology"/>
<feature type="active site" description="Proton donor/acceptor" evidence="6">
    <location>
        <position position="151"/>
    </location>
</feature>
<dbReference type="PRINTS" id="PR00471">
    <property type="entry name" value="ACETATEKNASE"/>
</dbReference>
<dbReference type="PANTHER" id="PTHR21060">
    <property type="entry name" value="ACETATE KINASE"/>
    <property type="match status" value="1"/>
</dbReference>
<evidence type="ECO:0000256" key="6">
    <source>
        <dbReference type="HAMAP-Rule" id="MF_00020"/>
    </source>
</evidence>
<evidence type="ECO:0000256" key="7">
    <source>
        <dbReference type="RuleBase" id="RU003835"/>
    </source>
</evidence>
<dbReference type="Pfam" id="PF00871">
    <property type="entry name" value="Acetate_kinase"/>
    <property type="match status" value="1"/>
</dbReference>
<comment type="function">
    <text evidence="6">Catalyzes the formation of acetyl phosphate from acetate and ATP. Can also catalyze the reverse reaction.</text>
</comment>
<dbReference type="InterPro" id="IPR004372">
    <property type="entry name" value="Ac/propionate_kinase"/>
</dbReference>
<sequence length="414" mass="43834">MSERADELVLVINSGSSSIKYQLLDPESGVVAASGLVERIGEERGSVEHRADGRRIEHEGPIPDHKAGLRLVFDMFADTGHDLAAAGVRAVGHRVVHGGEIFYEPTLITDDVVAAISELSTLAPLHNPANVTGIESTRELLPGVPQVAVFDTAFFHGLPEAAKTYAIDAKVAAAHGIRKYGFHGTSHEYVAGQVAEFLDRAPDRTNQIIFHLGNGASASAVRGGDPADTTMGLTPLEGLVMGTRGGDLDPGILLHLMRSAGLDADAIDRLLNRNSGIKGLSGVNDFRELQRLIDAGDESARLAYDVYIHRLRRYLGAYLVELGRVDAITFTAGVGENSPAVRADALAGLENFGITVDPARNTAKERGARYISPAGAKVPVLVVPTNEELAIARAASRVVAEHGGRSNSVESGGR</sequence>
<evidence type="ECO:0000256" key="5">
    <source>
        <dbReference type="ARBA" id="ARBA00022840"/>
    </source>
</evidence>
<evidence type="ECO:0000256" key="4">
    <source>
        <dbReference type="ARBA" id="ARBA00022777"/>
    </source>
</evidence>
<keyword evidence="6" id="KW-0479">Metal-binding</keyword>
<dbReference type="EC" id="2.7.2.1" evidence="6"/>
<feature type="binding site" evidence="6">
    <location>
        <position position="13"/>
    </location>
    <ligand>
        <name>Mg(2+)</name>
        <dbReference type="ChEBI" id="CHEBI:18420"/>
    </ligand>
</feature>
<dbReference type="PIRSF" id="PIRSF000722">
    <property type="entry name" value="Acetate_prop_kin"/>
    <property type="match status" value="1"/>
</dbReference>
<keyword evidence="2 6" id="KW-0808">Transferase</keyword>
<evidence type="ECO:0000313" key="8">
    <source>
        <dbReference type="EMBL" id="MEV0711487.1"/>
    </source>
</evidence>
<feature type="binding site" evidence="6">
    <location>
        <position position="20"/>
    </location>
    <ligand>
        <name>ATP</name>
        <dbReference type="ChEBI" id="CHEBI:30616"/>
    </ligand>
</feature>
<comment type="caution">
    <text evidence="8">The sequence shown here is derived from an EMBL/GenBank/DDBJ whole genome shotgun (WGS) entry which is preliminary data.</text>
</comment>
<dbReference type="PROSITE" id="PS01076">
    <property type="entry name" value="ACETATE_KINASE_2"/>
    <property type="match status" value="1"/>
</dbReference>
<dbReference type="CDD" id="cd24010">
    <property type="entry name" value="ASKHA_NBD_AcK_PK"/>
    <property type="match status" value="1"/>
</dbReference>
<comment type="subcellular location">
    <subcellularLocation>
        <location evidence="6">Cytoplasm</location>
    </subcellularLocation>
</comment>
<organism evidence="8 9">
    <name type="scientific">Nocardia aurea</name>
    <dbReference type="NCBI Taxonomy" id="2144174"/>
    <lineage>
        <taxon>Bacteria</taxon>
        <taxon>Bacillati</taxon>
        <taxon>Actinomycetota</taxon>
        <taxon>Actinomycetes</taxon>
        <taxon>Mycobacteriales</taxon>
        <taxon>Nocardiaceae</taxon>
        <taxon>Nocardia</taxon>
    </lineage>
</organism>
<name>A0ABV3G1D3_9NOCA</name>
<keyword evidence="6" id="KW-0963">Cytoplasm</keyword>
<dbReference type="Proteomes" id="UP001551695">
    <property type="component" value="Unassembled WGS sequence"/>
</dbReference>
<dbReference type="InterPro" id="IPR023865">
    <property type="entry name" value="Aliphatic_acid_kinase_CS"/>
</dbReference>
<comment type="cofactor">
    <cofactor evidence="6">
        <name>Mg(2+)</name>
        <dbReference type="ChEBI" id="CHEBI:18420"/>
    </cofactor>
    <cofactor evidence="6">
        <name>Mn(2+)</name>
        <dbReference type="ChEBI" id="CHEBI:29035"/>
    </cofactor>
    <text evidence="6">Mg(2+). Can also accept Mn(2+).</text>
</comment>
<feature type="binding site" evidence="6">
    <location>
        <position position="387"/>
    </location>
    <ligand>
        <name>Mg(2+)</name>
        <dbReference type="ChEBI" id="CHEBI:18420"/>
    </ligand>
</feature>
<dbReference type="InterPro" id="IPR043129">
    <property type="entry name" value="ATPase_NBD"/>
</dbReference>
<comment type="subunit">
    <text evidence="6">Homodimer.</text>
</comment>
<feature type="site" description="Transition state stabilizer" evidence="6">
    <location>
        <position position="244"/>
    </location>
</feature>
<dbReference type="RefSeq" id="WP_357787894.1">
    <property type="nucleotide sequence ID" value="NZ_JBFAKC010000015.1"/>
</dbReference>
<feature type="binding site" evidence="6">
    <location>
        <begin position="285"/>
        <end position="287"/>
    </location>
    <ligand>
        <name>ATP</name>
        <dbReference type="ChEBI" id="CHEBI:30616"/>
    </ligand>
</feature>
<protein>
    <recommendedName>
        <fullName evidence="6">Acetate kinase</fullName>
        <ecNumber evidence="6">2.7.2.1</ecNumber>
    </recommendedName>
    <alternativeName>
        <fullName evidence="6">Acetokinase</fullName>
    </alternativeName>
</protein>
<comment type="catalytic activity">
    <reaction evidence="6">
        <text>acetate + ATP = acetyl phosphate + ADP</text>
        <dbReference type="Rhea" id="RHEA:11352"/>
        <dbReference type="ChEBI" id="CHEBI:22191"/>
        <dbReference type="ChEBI" id="CHEBI:30089"/>
        <dbReference type="ChEBI" id="CHEBI:30616"/>
        <dbReference type="ChEBI" id="CHEBI:456216"/>
        <dbReference type="EC" id="2.7.2.1"/>
    </reaction>
</comment>
<keyword evidence="9" id="KW-1185">Reference proteome</keyword>
<accession>A0ABV3G1D3</accession>
<feature type="binding site" evidence="6">
    <location>
        <begin position="211"/>
        <end position="215"/>
    </location>
    <ligand>
        <name>ATP</name>
        <dbReference type="ChEBI" id="CHEBI:30616"/>
    </ligand>
</feature>
<dbReference type="SUPFAM" id="SSF53067">
    <property type="entry name" value="Actin-like ATPase domain"/>
    <property type="match status" value="2"/>
</dbReference>
<keyword evidence="4 6" id="KW-0418">Kinase</keyword>
<dbReference type="EMBL" id="JBFAKC010000015">
    <property type="protein sequence ID" value="MEV0711487.1"/>
    <property type="molecule type" value="Genomic_DNA"/>
</dbReference>
<dbReference type="GO" id="GO:0008776">
    <property type="term" value="F:acetate kinase activity"/>
    <property type="evidence" value="ECO:0007669"/>
    <property type="project" value="UniProtKB-EC"/>
</dbReference>
<dbReference type="InterPro" id="IPR000890">
    <property type="entry name" value="Aliphatic_acid_kin_short-chain"/>
</dbReference>
<dbReference type="PROSITE" id="PS01075">
    <property type="entry name" value="ACETATE_KINASE_1"/>
    <property type="match status" value="1"/>
</dbReference>
<keyword evidence="5 6" id="KW-0067">ATP-binding</keyword>
<feature type="site" description="Transition state stabilizer" evidence="6">
    <location>
        <position position="183"/>
    </location>
</feature>
<evidence type="ECO:0000256" key="2">
    <source>
        <dbReference type="ARBA" id="ARBA00022679"/>
    </source>
</evidence>
<feature type="binding site" evidence="6">
    <location>
        <position position="94"/>
    </location>
    <ligand>
        <name>substrate</name>
    </ligand>
</feature>
<evidence type="ECO:0000313" key="9">
    <source>
        <dbReference type="Proteomes" id="UP001551695"/>
    </source>
</evidence>
<gene>
    <name evidence="6" type="primary">ackA</name>
    <name evidence="8" type="ORF">AB0I48_28365</name>
</gene>
<keyword evidence="3 6" id="KW-0547">Nucleotide-binding</keyword>